<protein>
    <submittedName>
        <fullName evidence="6">Nucleotide-sugar transporter</fullName>
    </submittedName>
</protein>
<organism evidence="6 7">
    <name type="scientific">Aureococcus anophagefferens</name>
    <name type="common">Harmful bloom alga</name>
    <dbReference type="NCBI Taxonomy" id="44056"/>
    <lineage>
        <taxon>Eukaryota</taxon>
        <taxon>Sar</taxon>
        <taxon>Stramenopiles</taxon>
        <taxon>Ochrophyta</taxon>
        <taxon>Pelagophyceae</taxon>
        <taxon>Pelagomonadales</taxon>
        <taxon>Pelagomonadaceae</taxon>
        <taxon>Aureococcus</taxon>
    </lineage>
</organism>
<proteinExistence type="predicted"/>
<evidence type="ECO:0000313" key="7">
    <source>
        <dbReference type="Proteomes" id="UP001363151"/>
    </source>
</evidence>
<evidence type="ECO:0000256" key="1">
    <source>
        <dbReference type="ARBA" id="ARBA00004141"/>
    </source>
</evidence>
<gene>
    <name evidence="6" type="primary">SLC35A2</name>
    <name evidence="6" type="ORF">SO694_00042111</name>
</gene>
<evidence type="ECO:0000256" key="4">
    <source>
        <dbReference type="ARBA" id="ARBA00023136"/>
    </source>
</evidence>
<feature type="transmembrane region" description="Helical" evidence="5">
    <location>
        <begin position="132"/>
        <end position="150"/>
    </location>
</feature>
<evidence type="ECO:0000313" key="6">
    <source>
        <dbReference type="EMBL" id="KAK7248858.1"/>
    </source>
</evidence>
<feature type="transmembrane region" description="Helical" evidence="5">
    <location>
        <begin position="256"/>
        <end position="275"/>
    </location>
</feature>
<dbReference type="Proteomes" id="UP001363151">
    <property type="component" value="Unassembled WGS sequence"/>
</dbReference>
<dbReference type="InterPro" id="IPR007271">
    <property type="entry name" value="Nuc_sug_transpt"/>
</dbReference>
<keyword evidence="4 5" id="KW-0472">Membrane</keyword>
<keyword evidence="3 5" id="KW-1133">Transmembrane helix</keyword>
<dbReference type="PANTHER" id="PTHR10231">
    <property type="entry name" value="NUCLEOTIDE-SUGAR TRANSMEMBRANE TRANSPORTER"/>
    <property type="match status" value="1"/>
</dbReference>
<feature type="transmembrane region" description="Helical" evidence="5">
    <location>
        <begin position="221"/>
        <end position="244"/>
    </location>
</feature>
<dbReference type="NCBIfam" id="TIGR00803">
    <property type="entry name" value="nst"/>
    <property type="match status" value="1"/>
</dbReference>
<comment type="caution">
    <text evidence="6">The sequence shown here is derived from an EMBL/GenBank/DDBJ whole genome shotgun (WGS) entry which is preliminary data.</text>
</comment>
<keyword evidence="2 5" id="KW-0812">Transmembrane</keyword>
<sequence>MTASTVKVAVLSLLVLQNTSLRLVMKLARTESPDFSATLAVFLCEVVKFGVAFALLARAKGVAAGAADVFAPRELARLAPPAALYLASDRLHHVSVRLLSVAAFQVLSQSKVLTAAFFGKLFRGRDVSGRQWAALLALAAGIAVCQLGDALGDVALSPPNPLGFACVATTSCLGAAAGTYTEAVLQRPASDASYLWRRAAQMALLGSAIAAGPAATDPRGAAGFTAAVYGVVLLNAAGGLLVAAAMKYADNVLKTLAASLSIVVSAFAACALLGADAPTPSFALGGAAVVAAVYVYGTAPKPQAAAPAKPAA</sequence>
<evidence type="ECO:0000256" key="5">
    <source>
        <dbReference type="SAM" id="Phobius"/>
    </source>
</evidence>
<keyword evidence="7" id="KW-1185">Reference proteome</keyword>
<dbReference type="Pfam" id="PF04142">
    <property type="entry name" value="Nuc_sug_transp"/>
    <property type="match status" value="1"/>
</dbReference>
<feature type="transmembrane region" description="Helical" evidence="5">
    <location>
        <begin position="281"/>
        <end position="299"/>
    </location>
</feature>
<dbReference type="EMBL" id="JBBJCI010000085">
    <property type="protein sequence ID" value="KAK7248858.1"/>
    <property type="molecule type" value="Genomic_DNA"/>
</dbReference>
<evidence type="ECO:0000256" key="3">
    <source>
        <dbReference type="ARBA" id="ARBA00022989"/>
    </source>
</evidence>
<accession>A0ABR1G6U0</accession>
<reference evidence="6 7" key="1">
    <citation type="submission" date="2024-03" db="EMBL/GenBank/DDBJ databases">
        <title>Aureococcus anophagefferens CCMP1851 and Kratosvirus quantuckense: Draft genome of a second virus-susceptible host strain in the model system.</title>
        <authorList>
            <person name="Chase E."/>
            <person name="Truchon A.R."/>
            <person name="Schepens W."/>
            <person name="Wilhelm S.W."/>
        </authorList>
    </citation>
    <scope>NUCLEOTIDE SEQUENCE [LARGE SCALE GENOMIC DNA]</scope>
    <source>
        <strain evidence="6 7">CCMP1851</strain>
    </source>
</reference>
<feature type="transmembrane region" description="Helical" evidence="5">
    <location>
        <begin position="38"/>
        <end position="57"/>
    </location>
</feature>
<evidence type="ECO:0000256" key="2">
    <source>
        <dbReference type="ARBA" id="ARBA00022692"/>
    </source>
</evidence>
<comment type="subcellular location">
    <subcellularLocation>
        <location evidence="1">Membrane</location>
        <topology evidence="1">Multi-pass membrane protein</topology>
    </subcellularLocation>
</comment>
<name>A0ABR1G6U0_AURAN</name>